<organism evidence="3 4">
    <name type="scientific">Mycolicibacterium hassiacum (strain DSM 44199 / CIP 105218 / JCM 12690 / 3849)</name>
    <name type="common">Mycobacterium hassiacum</name>
    <dbReference type="NCBI Taxonomy" id="1122247"/>
    <lineage>
        <taxon>Bacteria</taxon>
        <taxon>Bacillati</taxon>
        <taxon>Actinomycetota</taxon>
        <taxon>Actinomycetes</taxon>
        <taxon>Mycobacteriales</taxon>
        <taxon>Mycobacteriaceae</taxon>
        <taxon>Mycolicibacterium</taxon>
    </lineage>
</organism>
<dbReference type="InterPro" id="IPR003615">
    <property type="entry name" value="HNH_nuc"/>
</dbReference>
<dbReference type="Proteomes" id="UP000006265">
    <property type="component" value="Unassembled WGS sequence"/>
</dbReference>
<keyword evidence="4" id="KW-1185">Reference proteome</keyword>
<feature type="compositionally biased region" description="Pro residues" evidence="1">
    <location>
        <begin position="534"/>
        <end position="551"/>
    </location>
</feature>
<dbReference type="EMBL" id="AMRA01000016">
    <property type="protein sequence ID" value="EKF25365.1"/>
    <property type="molecule type" value="Genomic_DNA"/>
</dbReference>
<evidence type="ECO:0000259" key="2">
    <source>
        <dbReference type="Pfam" id="PF02720"/>
    </source>
</evidence>
<name>K5BCN5_MYCHD</name>
<accession>K5BCN5</accession>
<dbReference type="InterPro" id="IPR003870">
    <property type="entry name" value="DUF222"/>
</dbReference>
<dbReference type="AlphaFoldDB" id="K5BCN5"/>
<evidence type="ECO:0000313" key="4">
    <source>
        <dbReference type="Proteomes" id="UP000006265"/>
    </source>
</evidence>
<feature type="domain" description="DUF222" evidence="2">
    <location>
        <begin position="22"/>
        <end position="332"/>
    </location>
</feature>
<dbReference type="CDD" id="cd00085">
    <property type="entry name" value="HNHc"/>
    <property type="match status" value="1"/>
</dbReference>
<evidence type="ECO:0000256" key="1">
    <source>
        <dbReference type="SAM" id="MobiDB-lite"/>
    </source>
</evidence>
<gene>
    <name evidence="3" type="ORF">C731_0602</name>
</gene>
<dbReference type="PATRIC" id="fig|1122247.3.peg.578"/>
<evidence type="ECO:0000313" key="3">
    <source>
        <dbReference type="EMBL" id="EKF25365.1"/>
    </source>
</evidence>
<dbReference type="STRING" id="1122247.GCA_000379865_01552"/>
<protein>
    <recommendedName>
        <fullName evidence="2">DUF222 domain-containing protein</fullName>
    </recommendedName>
</protein>
<dbReference type="eggNOG" id="COG1403">
    <property type="taxonomic scope" value="Bacteria"/>
</dbReference>
<sequence>MVEHMFELPDPDAALSVVEDTYREESKLIARQLAAIADLLTVRTAEAEGIDPDPGWSMITGFTRTCAEVGAALNMAPAEASKLVVCAEALDMRLPRIAALLAEGRIDFRCVRAVVTRTELVDDDLVAKVDEELADRFRHWASWSRRRLITTIDAVVHAIDPEGVKERRATADYHRYCSVTKQLYGTALVHARVPATVGARIEQRITELAKSVCAKDPRTMDQRRADAFDALTENRGLRCQCGRDDCPVRGAGDDEPNRIGAVIHVIASAATVRGDSEQPGYLQGFGVIDAAQVRDIARNAAFRSVEEPTVTAEQARRYRPTAATARWVRVRDLTCRYPGCDRPAECCDLDHTTPFNHTDPAAGGLTVPRGLAAYCREHHRVKTFLTGRNGWRDVQLDDGTIVWTSPTGREYRTTPGAYDLFPQLRRQDAPAPSADPDDTPAEGFTLGRPTPRKRNRRRERAARVRRARRMLREQRPINAAQRELDRARRHEIKMRKRRNYSRFLRFLFKGDKPSNSPFAQWINEPLEPEELPPDWRPPPSPYPPQPDDPPF</sequence>
<dbReference type="OrthoDB" id="4775237at2"/>
<comment type="caution">
    <text evidence="3">The sequence shown here is derived from an EMBL/GenBank/DDBJ whole genome shotgun (WGS) entry which is preliminary data.</text>
</comment>
<proteinExistence type="predicted"/>
<reference evidence="3 4" key="1">
    <citation type="journal article" date="2012" name="J. Bacteriol.">
        <title>Genome sequence of Mycobacterium hassiacum DSM 44199, a rare source of heat-stable mycobacterial proteins.</title>
        <authorList>
            <person name="Tiago I."/>
            <person name="Maranha A."/>
            <person name="Mendes V."/>
            <person name="Alarico S."/>
            <person name="Moynihan P.J."/>
            <person name="Clarke A.J."/>
            <person name="Macedo-Ribeiro S."/>
            <person name="Pereira P.J."/>
            <person name="Empadinhas N."/>
        </authorList>
    </citation>
    <scope>NUCLEOTIDE SEQUENCE [LARGE SCALE GENOMIC DNA]</scope>
    <source>
        <strain evidence="4">DSM 44199 / CIP 105218 / JCM 12690 / 3849</strain>
    </source>
</reference>
<dbReference type="Pfam" id="PF02720">
    <property type="entry name" value="DUF222"/>
    <property type="match status" value="1"/>
</dbReference>
<feature type="region of interest" description="Disordered" evidence="1">
    <location>
        <begin position="427"/>
        <end position="462"/>
    </location>
</feature>
<feature type="compositionally biased region" description="Basic residues" evidence="1">
    <location>
        <begin position="450"/>
        <end position="462"/>
    </location>
</feature>
<feature type="region of interest" description="Disordered" evidence="1">
    <location>
        <begin position="510"/>
        <end position="551"/>
    </location>
</feature>